<sequence length="225" mass="24833">MTLTAEFVIRSPSLPFVSLAASLPSQQLECVHGLCHEGGSRVFVVYLEPDDNVSEADLSALDEVVDTSPLGRASGKEVYQLTIELADVVSEAFAPERFTATQMEPTVVTPDGWYETKLFQNYNAFNGMRTRCEEYGIGVELVSISQNPPEDDGSSQYGLTERQQEALQLAIARGYYESPRQVSTKELAEEMDISQPSMSSLLRRGERQLLTSALGSQPQVRSLSR</sequence>
<keyword evidence="6" id="KW-1185">Reference proteome</keyword>
<dbReference type="InterPro" id="IPR007050">
    <property type="entry name" value="HTH_bacterioopsin"/>
</dbReference>
<feature type="region of interest" description="Disordered" evidence="3">
    <location>
        <begin position="182"/>
        <end position="202"/>
    </location>
</feature>
<accession>A0A2P4NNZ5</accession>
<organism evidence="5 6">
    <name type="scientific">Haloferax marisrubri</name>
    <dbReference type="NCBI Taxonomy" id="1544719"/>
    <lineage>
        <taxon>Archaea</taxon>
        <taxon>Methanobacteriati</taxon>
        <taxon>Methanobacteriota</taxon>
        <taxon>Stenosarchaea group</taxon>
        <taxon>Halobacteria</taxon>
        <taxon>Halobacteriales</taxon>
        <taxon>Haloferacaceae</taxon>
        <taxon>Haloferax</taxon>
    </lineage>
</organism>
<dbReference type="EMBL" id="LOPW02000017">
    <property type="protein sequence ID" value="POG54854.1"/>
    <property type="molecule type" value="Genomic_DNA"/>
</dbReference>
<evidence type="ECO:0000256" key="1">
    <source>
        <dbReference type="ARBA" id="ARBA00023015"/>
    </source>
</evidence>
<dbReference type="SUPFAM" id="SSF88659">
    <property type="entry name" value="Sigma3 and sigma4 domains of RNA polymerase sigma factors"/>
    <property type="match status" value="1"/>
</dbReference>
<dbReference type="OrthoDB" id="202021at2157"/>
<keyword evidence="2" id="KW-0804">Transcription</keyword>
<dbReference type="Proteomes" id="UP000053621">
    <property type="component" value="Unassembled WGS sequence"/>
</dbReference>
<name>A0A2P4NNZ5_9EURY</name>
<dbReference type="RefSeq" id="WP_058567473.1">
    <property type="nucleotide sequence ID" value="NZ_LOPW02000017.1"/>
</dbReference>
<protein>
    <submittedName>
        <fullName evidence="5">Bacterio-opsin activator</fullName>
    </submittedName>
</protein>
<evidence type="ECO:0000256" key="3">
    <source>
        <dbReference type="SAM" id="MobiDB-lite"/>
    </source>
</evidence>
<dbReference type="Pfam" id="PF04967">
    <property type="entry name" value="HTH_10"/>
    <property type="match status" value="1"/>
</dbReference>
<dbReference type="PANTHER" id="PTHR34236">
    <property type="entry name" value="DIMETHYL SULFOXIDE REDUCTASE TRANSCRIPTIONAL ACTIVATOR"/>
    <property type="match status" value="1"/>
</dbReference>
<evidence type="ECO:0000313" key="5">
    <source>
        <dbReference type="EMBL" id="POG54854.1"/>
    </source>
</evidence>
<proteinExistence type="predicted"/>
<comment type="caution">
    <text evidence="5">The sequence shown here is derived from an EMBL/GenBank/DDBJ whole genome shotgun (WGS) entry which is preliminary data.</text>
</comment>
<evidence type="ECO:0000313" key="6">
    <source>
        <dbReference type="Proteomes" id="UP000053621"/>
    </source>
</evidence>
<feature type="domain" description="HTH bat-type" evidence="4">
    <location>
        <begin position="159"/>
        <end position="210"/>
    </location>
</feature>
<evidence type="ECO:0000256" key="2">
    <source>
        <dbReference type="ARBA" id="ARBA00023163"/>
    </source>
</evidence>
<reference evidence="5" key="1">
    <citation type="submission" date="2017-08" db="EMBL/GenBank/DDBJ databases">
        <title>Haloferax marisrubri sp. nov., isolated from the Discovery deep brine-seawater interface in the Red Sea.</title>
        <authorList>
            <person name="Zhang G."/>
            <person name="Stingl U."/>
        </authorList>
    </citation>
    <scope>NUCLEOTIDE SEQUENCE [LARGE SCALE GENOMIC DNA]</scope>
    <source>
        <strain evidence="5">SB3</strain>
    </source>
</reference>
<keyword evidence="1" id="KW-0805">Transcription regulation</keyword>
<dbReference type="InterPro" id="IPR013324">
    <property type="entry name" value="RNA_pol_sigma_r3/r4-like"/>
</dbReference>
<dbReference type="AlphaFoldDB" id="A0A2P4NNZ5"/>
<evidence type="ECO:0000259" key="4">
    <source>
        <dbReference type="Pfam" id="PF04967"/>
    </source>
</evidence>
<gene>
    <name evidence="5" type="ORF">AUR65_014120</name>
</gene>
<dbReference type="PANTHER" id="PTHR34236:SF1">
    <property type="entry name" value="DIMETHYL SULFOXIDE REDUCTASE TRANSCRIPTIONAL ACTIVATOR"/>
    <property type="match status" value="1"/>
</dbReference>